<name>A0ABR6Z3U4_9BURK</name>
<organism evidence="1 2">
    <name type="scientific">Undibacterium umbellatum</name>
    <dbReference type="NCBI Taxonomy" id="2762300"/>
    <lineage>
        <taxon>Bacteria</taxon>
        <taxon>Pseudomonadati</taxon>
        <taxon>Pseudomonadota</taxon>
        <taxon>Betaproteobacteria</taxon>
        <taxon>Burkholderiales</taxon>
        <taxon>Oxalobacteraceae</taxon>
        <taxon>Undibacterium</taxon>
    </lineage>
</organism>
<protein>
    <submittedName>
        <fullName evidence="1">Uncharacterized protein</fullName>
    </submittedName>
</protein>
<dbReference type="Proteomes" id="UP000646911">
    <property type="component" value="Unassembled WGS sequence"/>
</dbReference>
<accession>A0ABR6Z3U4</accession>
<comment type="caution">
    <text evidence="1">The sequence shown here is derived from an EMBL/GenBank/DDBJ whole genome shotgun (WGS) entry which is preliminary data.</text>
</comment>
<dbReference type="EMBL" id="JACOFX010000001">
    <property type="protein sequence ID" value="MBC3906221.1"/>
    <property type="molecule type" value="Genomic_DNA"/>
</dbReference>
<gene>
    <name evidence="1" type="ORF">H8L47_01435</name>
</gene>
<reference evidence="1 2" key="1">
    <citation type="submission" date="2020-08" db="EMBL/GenBank/DDBJ databases">
        <title>Novel species isolated from subtropical streams in China.</title>
        <authorList>
            <person name="Lu H."/>
        </authorList>
    </citation>
    <scope>NUCLEOTIDE SEQUENCE [LARGE SCALE GENOMIC DNA]</scope>
    <source>
        <strain evidence="1 2">NL8W</strain>
    </source>
</reference>
<evidence type="ECO:0000313" key="2">
    <source>
        <dbReference type="Proteomes" id="UP000646911"/>
    </source>
</evidence>
<dbReference type="RefSeq" id="WP_186951459.1">
    <property type="nucleotide sequence ID" value="NZ_JACOFX010000001.1"/>
</dbReference>
<evidence type="ECO:0000313" key="1">
    <source>
        <dbReference type="EMBL" id="MBC3906221.1"/>
    </source>
</evidence>
<keyword evidence="2" id="KW-1185">Reference proteome</keyword>
<sequence length="84" mass="9004">MSTKQDKSANLIDDQVGVGAWIELPSGSIVNVRKITTVVVQSQTVTVRAVDGEGRMASGSYELSLDHLLEHGKIVKKAGVENLK</sequence>
<proteinExistence type="predicted"/>